<keyword evidence="2" id="KW-0067">ATP-binding</keyword>
<dbReference type="Gene3D" id="1.10.8.80">
    <property type="entry name" value="Magnesium chelatase subunit I, C-Terminal domain"/>
    <property type="match status" value="1"/>
</dbReference>
<evidence type="ECO:0000256" key="3">
    <source>
        <dbReference type="ARBA" id="ARBA00061607"/>
    </source>
</evidence>
<reference evidence="6" key="1">
    <citation type="submission" date="2009-12" db="EMBL/GenBank/DDBJ databases">
        <title>Complete sequence of Treponema azotonutricium strain ZAS-9.</title>
        <authorList>
            <person name="Tetu S.G."/>
            <person name="Matson E."/>
            <person name="Ren Q."/>
            <person name="Seshadri R."/>
            <person name="Elbourne L."/>
            <person name="Hassan K.A."/>
            <person name="Durkin A."/>
            <person name="Radune D."/>
            <person name="Mohamoud Y."/>
            <person name="Shay R."/>
            <person name="Jin S."/>
            <person name="Zhang X."/>
            <person name="Lucey K."/>
            <person name="Ballor N.R."/>
            <person name="Ottesen E."/>
            <person name="Rosenthal R."/>
            <person name="Allen A."/>
            <person name="Leadbetter J.R."/>
            <person name="Paulsen I.T."/>
        </authorList>
    </citation>
    <scope>NUCLEOTIDE SEQUENCE [LARGE SCALE GENOMIC DNA]</scope>
    <source>
        <strain evidence="6">ATCC BAA-888 / DSM 13862 / ZAS-9</strain>
    </source>
</reference>
<dbReference type="Gene3D" id="3.40.50.300">
    <property type="entry name" value="P-loop containing nucleotide triphosphate hydrolases"/>
    <property type="match status" value="1"/>
</dbReference>
<dbReference type="PANTHER" id="PTHR42759">
    <property type="entry name" value="MOXR FAMILY PROTEIN"/>
    <property type="match status" value="1"/>
</dbReference>
<dbReference type="SUPFAM" id="SSF52540">
    <property type="entry name" value="P-loop containing nucleoside triphosphate hydrolases"/>
    <property type="match status" value="1"/>
</dbReference>
<dbReference type="InterPro" id="IPR003593">
    <property type="entry name" value="AAA+_ATPase"/>
</dbReference>
<name>F5YE27_LEAAZ</name>
<dbReference type="KEGG" id="taz:TREAZ_1526"/>
<evidence type="ECO:0000256" key="1">
    <source>
        <dbReference type="ARBA" id="ARBA00022741"/>
    </source>
</evidence>
<comment type="similarity">
    <text evidence="3">Belongs to the MoxR family.</text>
</comment>
<protein>
    <submittedName>
        <fullName evidence="5">MoxR2</fullName>
    </submittedName>
</protein>
<dbReference type="STRING" id="545695.TREAZ_1526"/>
<accession>F5YE27</accession>
<dbReference type="CDD" id="cd00009">
    <property type="entry name" value="AAA"/>
    <property type="match status" value="1"/>
</dbReference>
<dbReference type="eggNOG" id="COG0714">
    <property type="taxonomic scope" value="Bacteria"/>
</dbReference>
<feature type="domain" description="AAA+ ATPase" evidence="4">
    <location>
        <begin position="43"/>
        <end position="184"/>
    </location>
</feature>
<dbReference type="SMART" id="SM00382">
    <property type="entry name" value="AAA"/>
    <property type="match status" value="1"/>
</dbReference>
<dbReference type="AlphaFoldDB" id="F5YE27"/>
<dbReference type="InterPro" id="IPR027417">
    <property type="entry name" value="P-loop_NTPase"/>
</dbReference>
<dbReference type="GO" id="GO:0016887">
    <property type="term" value="F:ATP hydrolysis activity"/>
    <property type="evidence" value="ECO:0007669"/>
    <property type="project" value="InterPro"/>
</dbReference>
<dbReference type="RefSeq" id="WP_015710489.1">
    <property type="nucleotide sequence ID" value="NC_015577.1"/>
</dbReference>
<dbReference type="InterPro" id="IPR011703">
    <property type="entry name" value="ATPase_AAA-3"/>
</dbReference>
<keyword evidence="6" id="KW-1185">Reference proteome</keyword>
<dbReference type="GO" id="GO:0005524">
    <property type="term" value="F:ATP binding"/>
    <property type="evidence" value="ECO:0007669"/>
    <property type="project" value="UniProtKB-KW"/>
</dbReference>
<dbReference type="InParanoid" id="F5YE27"/>
<dbReference type="Pfam" id="PF17863">
    <property type="entry name" value="AAA_lid_2"/>
    <property type="match status" value="1"/>
</dbReference>
<reference evidence="5 6" key="2">
    <citation type="journal article" date="2011" name="ISME J.">
        <title>RNA-seq reveals cooperative metabolic interactions between two termite-gut spirochete species in co-culture.</title>
        <authorList>
            <person name="Rosenthal A.Z."/>
            <person name="Matson E.G."/>
            <person name="Eldar A."/>
            <person name="Leadbetter J.R."/>
        </authorList>
    </citation>
    <scope>NUCLEOTIDE SEQUENCE [LARGE SCALE GENOMIC DNA]</scope>
    <source>
        <strain evidence="6">ATCC BAA-888 / DSM 13862 / ZAS-9</strain>
    </source>
</reference>
<evidence type="ECO:0000256" key="2">
    <source>
        <dbReference type="ARBA" id="ARBA00022840"/>
    </source>
</evidence>
<evidence type="ECO:0000313" key="6">
    <source>
        <dbReference type="Proteomes" id="UP000009222"/>
    </source>
</evidence>
<evidence type="ECO:0000313" key="5">
    <source>
        <dbReference type="EMBL" id="AEF82759.1"/>
    </source>
</evidence>
<dbReference type="Pfam" id="PF07726">
    <property type="entry name" value="AAA_3"/>
    <property type="match status" value="1"/>
</dbReference>
<proteinExistence type="inferred from homology"/>
<sequence length="335" mass="36403">MMEAEAYGIEEACAVLERIRTEIGKVFIGQKDLVEHALIAFLAGGHLLVEGVPGLGKTLLVRALAKAIGGESKRVQFTPDLMPSDITGNIMLDVKEGKFITRKGPVFVNVFIADEINRSPAKTQAALFEAMQEFQVSLDGTAYPLPDPFMVLGTENPYEHEGTYPLPDAQKDRFLMKLLVDYPDFNDEKAMVTQVLQDSSGAELCLEGVSTVLSPEGFTRLRKLVSQIRTDAAVVDYAVRLAAATRNDPSMETGAGPRGSLALVRCARGRALLEGRDFVIPDDIQALAVPVLMHRIVISAESELEGFDEVRAVENLLTKIEAPRGDFGSNPDGEA</sequence>
<evidence type="ECO:0000259" key="4">
    <source>
        <dbReference type="SMART" id="SM00382"/>
    </source>
</evidence>
<dbReference type="PIRSF" id="PIRSF002849">
    <property type="entry name" value="AAA_ATPase_chaperone_MoxR_prd"/>
    <property type="match status" value="1"/>
</dbReference>
<gene>
    <name evidence="5" type="ordered locus">TREAZ_1526</name>
</gene>
<dbReference type="InterPro" id="IPR041628">
    <property type="entry name" value="ChlI/MoxR_AAA_lid"/>
</dbReference>
<organism evidence="5 6">
    <name type="scientific">Leadbettera azotonutricia (strain ATCC BAA-888 / DSM 13862 / ZAS-9)</name>
    <name type="common">Treponema azotonutricium</name>
    <dbReference type="NCBI Taxonomy" id="545695"/>
    <lineage>
        <taxon>Bacteria</taxon>
        <taxon>Pseudomonadati</taxon>
        <taxon>Spirochaetota</taxon>
        <taxon>Spirochaetia</taxon>
        <taxon>Spirochaetales</taxon>
        <taxon>Breznakiellaceae</taxon>
        <taxon>Leadbettera</taxon>
    </lineage>
</organism>
<dbReference type="InterPro" id="IPR050764">
    <property type="entry name" value="CbbQ/NirQ/NorQ/GpvN"/>
</dbReference>
<dbReference type="Proteomes" id="UP000009222">
    <property type="component" value="Chromosome"/>
</dbReference>
<dbReference type="PANTHER" id="PTHR42759:SF1">
    <property type="entry name" value="MAGNESIUM-CHELATASE SUBUNIT CHLD"/>
    <property type="match status" value="1"/>
</dbReference>
<dbReference type="FunFam" id="3.40.50.300:FF:000640">
    <property type="entry name" value="MoxR family ATPase"/>
    <property type="match status" value="1"/>
</dbReference>
<dbReference type="EMBL" id="CP001841">
    <property type="protein sequence ID" value="AEF82759.1"/>
    <property type="molecule type" value="Genomic_DNA"/>
</dbReference>
<dbReference type="HOGENOM" id="CLU_034716_2_0_12"/>
<keyword evidence="1" id="KW-0547">Nucleotide-binding</keyword>